<dbReference type="EMBL" id="BABS01000131">
    <property type="protein sequence ID" value="GAA09856.1"/>
    <property type="molecule type" value="Genomic_DNA"/>
</dbReference>
<evidence type="ECO:0000313" key="1">
    <source>
        <dbReference type="EMBL" id="GAA09856.1"/>
    </source>
</evidence>
<comment type="caution">
    <text evidence="1">The sequence shown here is derived from an EMBL/GenBank/DDBJ whole genome shotgun (WGS) entry which is preliminary data.</text>
</comment>
<gene>
    <name evidence="1" type="ORF">ATPR_2860</name>
</gene>
<dbReference type="Proteomes" id="UP000004319">
    <property type="component" value="Unassembled WGS sequence"/>
</dbReference>
<sequence length="50" mass="6009">MKRRCPVRRKSFLTLAITCLNKREEHRAGQVYLPQPPILISRELFQSRDR</sequence>
<evidence type="ECO:0000313" key="2">
    <source>
        <dbReference type="Proteomes" id="UP000004319"/>
    </source>
</evidence>
<accession>F7VHL1</accession>
<name>F7VHL1_9PROT</name>
<proteinExistence type="predicted"/>
<dbReference type="AlphaFoldDB" id="F7VHL1"/>
<organism evidence="1 2">
    <name type="scientific">Acetobacter tropicalis NBRC 101654</name>
    <dbReference type="NCBI Taxonomy" id="749388"/>
    <lineage>
        <taxon>Bacteria</taxon>
        <taxon>Pseudomonadati</taxon>
        <taxon>Pseudomonadota</taxon>
        <taxon>Alphaproteobacteria</taxon>
        <taxon>Acetobacterales</taxon>
        <taxon>Acetobacteraceae</taxon>
        <taxon>Acetobacter</taxon>
    </lineage>
</organism>
<reference evidence="1 2" key="1">
    <citation type="journal article" date="2011" name="Biochem. Biophys. Res. Commun.">
        <title>Increased number of Arginine-based salt bridges contributes to the thermotolerance of thermotolerant acetic acid bacteria, Acetobacter tropicalis SKU1100.</title>
        <authorList>
            <person name="Matsutani M."/>
            <person name="Hirakawa H."/>
            <person name="Nishikura M."/>
            <person name="Soemphol W."/>
            <person name="Ali I.A.I."/>
            <person name="Yakushi T."/>
            <person name="Matsushita K."/>
        </authorList>
    </citation>
    <scope>NUCLEOTIDE SEQUENCE [LARGE SCALE GENOMIC DNA]</scope>
    <source>
        <strain evidence="1 2">NBRC 101654</strain>
    </source>
</reference>
<protein>
    <submittedName>
        <fullName evidence="1">Uncharacterized protein</fullName>
    </submittedName>
</protein>